<evidence type="ECO:0000313" key="2">
    <source>
        <dbReference type="Proteomes" id="UP000198948"/>
    </source>
</evidence>
<dbReference type="EMBL" id="FOHA01000019">
    <property type="protein sequence ID" value="SES02803.1"/>
    <property type="molecule type" value="Genomic_DNA"/>
</dbReference>
<proteinExistence type="predicted"/>
<protein>
    <submittedName>
        <fullName evidence="1">Uncharacterized protein</fullName>
    </submittedName>
</protein>
<evidence type="ECO:0000313" key="1">
    <source>
        <dbReference type="EMBL" id="SES02803.1"/>
    </source>
</evidence>
<gene>
    <name evidence="1" type="ORF">SAMN04488559_11914</name>
</gene>
<dbReference type="AlphaFoldDB" id="A0A1H9U140"/>
<reference evidence="1 2" key="1">
    <citation type="submission" date="2016-10" db="EMBL/GenBank/DDBJ databases">
        <authorList>
            <person name="de Groot N.N."/>
        </authorList>
    </citation>
    <scope>NUCLEOTIDE SEQUENCE [LARGE SCALE GENOMIC DNA]</scope>
    <source>
        <strain evidence="1 2">DSM 13760</strain>
    </source>
</reference>
<organism evidence="1 2">
    <name type="scientific">Isobaculum melis</name>
    <dbReference type="NCBI Taxonomy" id="142588"/>
    <lineage>
        <taxon>Bacteria</taxon>
        <taxon>Bacillati</taxon>
        <taxon>Bacillota</taxon>
        <taxon>Bacilli</taxon>
        <taxon>Lactobacillales</taxon>
        <taxon>Carnobacteriaceae</taxon>
        <taxon>Isobaculum</taxon>
    </lineage>
</organism>
<dbReference type="Proteomes" id="UP000198948">
    <property type="component" value="Unassembled WGS sequence"/>
</dbReference>
<accession>A0A1H9U140</accession>
<dbReference type="RefSeq" id="WP_092653573.1">
    <property type="nucleotide sequence ID" value="NZ_FOHA01000019.1"/>
</dbReference>
<name>A0A1H9U140_9LACT</name>
<keyword evidence="2" id="KW-1185">Reference proteome</keyword>
<sequence>MDKEHMKIIELARKVMDDSYKAIDLLVDGNTTGARKRLEFARDSMEQLWYEIGVVEGMASSGKDVSKLMYLMQYVYMASCGLTMAKGKVS</sequence>